<protein>
    <submittedName>
        <fullName evidence="2">Wolframin-like isoform X1</fullName>
    </submittedName>
</protein>
<organism evidence="1 2">
    <name type="scientific">Drosophila hydei</name>
    <name type="common">Fruit fly</name>
    <dbReference type="NCBI Taxonomy" id="7224"/>
    <lineage>
        <taxon>Eukaryota</taxon>
        <taxon>Metazoa</taxon>
        <taxon>Ecdysozoa</taxon>
        <taxon>Arthropoda</taxon>
        <taxon>Hexapoda</taxon>
        <taxon>Insecta</taxon>
        <taxon>Pterygota</taxon>
        <taxon>Neoptera</taxon>
        <taxon>Endopterygota</taxon>
        <taxon>Diptera</taxon>
        <taxon>Brachycera</taxon>
        <taxon>Muscomorpha</taxon>
        <taxon>Ephydroidea</taxon>
        <taxon>Drosophilidae</taxon>
        <taxon>Drosophila</taxon>
    </lineage>
</organism>
<accession>A0A6J2SZS4</accession>
<sequence>MNVPLLPLGRASLNKLKEYIAEEGYPQVLFDLGRKLLDNAIALYLRIPILLVLRTKRSNWYSVYSYLIPHCVSLSCIVTS</sequence>
<name>A0A6J2SZS4_DROHY</name>
<gene>
    <name evidence="2" type="primary">LOC115483715</name>
</gene>
<dbReference type="RefSeq" id="XP_030081655.1">
    <property type="nucleotide sequence ID" value="XM_030225795.1"/>
</dbReference>
<proteinExistence type="predicted"/>
<reference evidence="2" key="1">
    <citation type="submission" date="2025-08" db="UniProtKB">
        <authorList>
            <consortium name="RefSeq"/>
        </authorList>
    </citation>
    <scope>IDENTIFICATION</scope>
    <source>
        <strain evidence="2">15085-1641.00</strain>
        <tissue evidence="2">Whole body</tissue>
    </source>
</reference>
<evidence type="ECO:0000313" key="1">
    <source>
        <dbReference type="Proteomes" id="UP000504633"/>
    </source>
</evidence>
<dbReference type="AlphaFoldDB" id="A0A6J2SZS4"/>
<dbReference type="KEGG" id="dhe:115483715"/>
<evidence type="ECO:0000313" key="2">
    <source>
        <dbReference type="RefSeq" id="XP_030081655.1"/>
    </source>
</evidence>
<keyword evidence="1" id="KW-1185">Reference proteome</keyword>
<dbReference type="Proteomes" id="UP000504633">
    <property type="component" value="Unplaced"/>
</dbReference>
<dbReference type="GeneID" id="115483715"/>